<dbReference type="GeneID" id="63786986"/>
<dbReference type="RefSeq" id="XP_040727529.1">
    <property type="nucleotide sequence ID" value="XM_040870387.1"/>
</dbReference>
<keyword evidence="4" id="KW-1185">Reference proteome</keyword>
<reference evidence="3 4" key="1">
    <citation type="submission" date="2016-07" db="EMBL/GenBank/DDBJ databases">
        <title>Pervasive Adenine N6-methylation of Active Genes in Fungi.</title>
        <authorList>
            <consortium name="DOE Joint Genome Institute"/>
            <person name="Mondo S.J."/>
            <person name="Dannebaum R.O."/>
            <person name="Kuo R.C."/>
            <person name="Labutti K."/>
            <person name="Haridas S."/>
            <person name="Kuo A."/>
            <person name="Salamov A."/>
            <person name="Ahrendt S.R."/>
            <person name="Lipzen A."/>
            <person name="Sullivan W."/>
            <person name="Andreopoulos W.B."/>
            <person name="Clum A."/>
            <person name="Lindquist E."/>
            <person name="Daum C."/>
            <person name="Ramamoorthy G.K."/>
            <person name="Gryganskyi A."/>
            <person name="Culley D."/>
            <person name="Magnuson J.K."/>
            <person name="James T.Y."/>
            <person name="O'Malley M.A."/>
            <person name="Stajich J.E."/>
            <person name="Spatafora J.W."/>
            <person name="Visel A."/>
            <person name="Grigoriev I.V."/>
        </authorList>
    </citation>
    <scope>NUCLEOTIDE SEQUENCE [LARGE SCALE GENOMIC DNA]</scope>
    <source>
        <strain evidence="3 4">12-1054</strain>
    </source>
</reference>
<keyword evidence="2" id="KW-0732">Signal</keyword>
<protein>
    <submittedName>
        <fullName evidence="3">Uncharacterized protein</fullName>
    </submittedName>
</protein>
<feature type="compositionally biased region" description="Basic and acidic residues" evidence="1">
    <location>
        <begin position="253"/>
        <end position="275"/>
    </location>
</feature>
<feature type="signal peptide" evidence="2">
    <location>
        <begin position="1"/>
        <end position="25"/>
    </location>
</feature>
<evidence type="ECO:0000256" key="1">
    <source>
        <dbReference type="SAM" id="MobiDB-lite"/>
    </source>
</evidence>
<sequence>MFHALQRINLSALVVLLVLVLATRSVNPFKGKNKAVSGGDAAGELMSRELEFILSTEFPVIDSEQCEKRCRDIMEKYKEARSEIKAGPYAHDRCNLGWMYFGWRFSLGNLPFDVRLFSDQTKALVGELQQMNGEAGIRPSEPSSVHGKGKEPMHSELVPRFENNTLSVYIDRLWDQIDRAVDWVRFKTPVPEPGNFPAIKPAIGHCSALLFASTASCSTASSSQANLLPLKYLLTAITAQFWRASDIGKARREEAHQAAEAERRKRAEEKKDGKRAGAKKGSKPAKEDPRMCTCDIGIVVEDAFVNEEDCDPLMFAERFTSGIPQYALMWLKRLNGGPGDRGIVAHAPKKYDIKNHPSPDTVIRKQRPSRASMVIKNDGPFALFMAQSFGGLWEKPFPISDPPLLDKTRRRYRSRTYTIIWTREPFSATILDNAVHLLGSYAALGLQESGPFRDARR</sequence>
<feature type="chain" id="PRO_5013231642" evidence="2">
    <location>
        <begin position="26"/>
        <end position="457"/>
    </location>
</feature>
<dbReference type="Proteomes" id="UP000193685">
    <property type="component" value="Unassembled WGS sequence"/>
</dbReference>
<evidence type="ECO:0000313" key="4">
    <source>
        <dbReference type="Proteomes" id="UP000193685"/>
    </source>
</evidence>
<name>A0A1Y2FRY6_PROLT</name>
<accession>A0A1Y2FRY6</accession>
<comment type="caution">
    <text evidence="3">The sequence shown here is derived from an EMBL/GenBank/DDBJ whole genome shotgun (WGS) entry which is preliminary data.</text>
</comment>
<proteinExistence type="predicted"/>
<organism evidence="3 4">
    <name type="scientific">Protomyces lactucae-debilis</name>
    <dbReference type="NCBI Taxonomy" id="2754530"/>
    <lineage>
        <taxon>Eukaryota</taxon>
        <taxon>Fungi</taxon>
        <taxon>Dikarya</taxon>
        <taxon>Ascomycota</taxon>
        <taxon>Taphrinomycotina</taxon>
        <taxon>Taphrinomycetes</taxon>
        <taxon>Taphrinales</taxon>
        <taxon>Protomycetaceae</taxon>
        <taxon>Protomyces</taxon>
    </lineage>
</organism>
<evidence type="ECO:0000313" key="3">
    <source>
        <dbReference type="EMBL" id="ORY86347.1"/>
    </source>
</evidence>
<gene>
    <name evidence="3" type="ORF">BCR37DRAFT_385798</name>
</gene>
<evidence type="ECO:0000256" key="2">
    <source>
        <dbReference type="SAM" id="SignalP"/>
    </source>
</evidence>
<dbReference type="EMBL" id="MCFI01000003">
    <property type="protein sequence ID" value="ORY86347.1"/>
    <property type="molecule type" value="Genomic_DNA"/>
</dbReference>
<dbReference type="AlphaFoldDB" id="A0A1Y2FRY6"/>
<feature type="region of interest" description="Disordered" evidence="1">
    <location>
        <begin position="253"/>
        <end position="288"/>
    </location>
</feature>